<gene>
    <name evidence="2" type="ORF">LPLAT_LOCUS9550</name>
</gene>
<accession>A0AAV2MZ79</accession>
<dbReference type="Proteomes" id="UP001497644">
    <property type="component" value="Unassembled WGS sequence"/>
</dbReference>
<reference evidence="2" key="1">
    <citation type="submission" date="2024-04" db="EMBL/GenBank/DDBJ databases">
        <authorList>
            <consortium name="Molecular Ecology Group"/>
        </authorList>
    </citation>
    <scope>NUCLEOTIDE SEQUENCE</scope>
</reference>
<proteinExistence type="predicted"/>
<organism evidence="2 3">
    <name type="scientific">Lasius platythorax</name>
    <dbReference type="NCBI Taxonomy" id="488582"/>
    <lineage>
        <taxon>Eukaryota</taxon>
        <taxon>Metazoa</taxon>
        <taxon>Ecdysozoa</taxon>
        <taxon>Arthropoda</taxon>
        <taxon>Hexapoda</taxon>
        <taxon>Insecta</taxon>
        <taxon>Pterygota</taxon>
        <taxon>Neoptera</taxon>
        <taxon>Endopterygota</taxon>
        <taxon>Hymenoptera</taxon>
        <taxon>Apocrita</taxon>
        <taxon>Aculeata</taxon>
        <taxon>Formicoidea</taxon>
        <taxon>Formicidae</taxon>
        <taxon>Formicinae</taxon>
        <taxon>Lasius</taxon>
        <taxon>Lasius</taxon>
    </lineage>
</organism>
<name>A0AAV2MZ79_9HYME</name>
<dbReference type="AlphaFoldDB" id="A0AAV2MZ79"/>
<keyword evidence="3" id="KW-1185">Reference proteome</keyword>
<protein>
    <recommendedName>
        <fullName evidence="4">BESS domain-containing protein</fullName>
    </recommendedName>
</protein>
<evidence type="ECO:0000313" key="3">
    <source>
        <dbReference type="Proteomes" id="UP001497644"/>
    </source>
</evidence>
<evidence type="ECO:0000313" key="2">
    <source>
        <dbReference type="EMBL" id="CAL1672644.1"/>
    </source>
</evidence>
<comment type="caution">
    <text evidence="2">The sequence shown here is derived from an EMBL/GenBank/DDBJ whole genome shotgun (WGS) entry which is preliminary data.</text>
</comment>
<evidence type="ECO:0000256" key="1">
    <source>
        <dbReference type="SAM" id="MobiDB-lite"/>
    </source>
</evidence>
<sequence>MPETSPTTSNFDDASCASFSSTSESNTNDFVYESLSARSSPITINSSLLSPTSVRSTCTFKKPPYVKGKFNPNISIQKDGKNKESENDDFEVSFINLNKAVAEHLNSKKYGAQIQNDPDTSFCNLVMAELKQMDDHVKQVKKQEIMQILWRKENL</sequence>
<feature type="compositionally biased region" description="Low complexity" evidence="1">
    <location>
        <begin position="9"/>
        <end position="26"/>
    </location>
</feature>
<evidence type="ECO:0008006" key="4">
    <source>
        <dbReference type="Google" id="ProtNLM"/>
    </source>
</evidence>
<dbReference type="EMBL" id="CAXIPU020000772">
    <property type="protein sequence ID" value="CAL1672644.1"/>
    <property type="molecule type" value="Genomic_DNA"/>
</dbReference>
<feature type="region of interest" description="Disordered" evidence="1">
    <location>
        <begin position="1"/>
        <end position="26"/>
    </location>
</feature>